<dbReference type="InterPro" id="IPR049627">
    <property type="entry name" value="SLX8"/>
</dbReference>
<proteinExistence type="predicted"/>
<name>A0A7I8KGU8_SPIIN</name>
<dbReference type="PANTHER" id="PTHR47094:SF1">
    <property type="entry name" value="RING-TYPE E3 UBIQUITIN TRANSFERASE"/>
    <property type="match status" value="1"/>
</dbReference>
<accession>A0A7I8KGU8</accession>
<keyword evidence="3" id="KW-0862">Zinc</keyword>
<dbReference type="OrthoDB" id="6105938at2759"/>
<feature type="domain" description="RING-type" evidence="5">
    <location>
        <begin position="125"/>
        <end position="163"/>
    </location>
</feature>
<dbReference type="InterPro" id="IPR013083">
    <property type="entry name" value="Znf_RING/FYVE/PHD"/>
</dbReference>
<dbReference type="AlphaFoldDB" id="A0A7I8KGU8"/>
<evidence type="ECO:0000313" key="6">
    <source>
        <dbReference type="EMBL" id="CAA7396384.1"/>
    </source>
</evidence>
<dbReference type="GO" id="GO:0033768">
    <property type="term" value="C:SUMO-targeted ubiquitin ligase complex"/>
    <property type="evidence" value="ECO:0007669"/>
    <property type="project" value="TreeGrafter"/>
</dbReference>
<dbReference type="Proteomes" id="UP000663760">
    <property type="component" value="Chromosome 5"/>
</dbReference>
<evidence type="ECO:0000256" key="1">
    <source>
        <dbReference type="ARBA" id="ARBA00022723"/>
    </source>
</evidence>
<reference evidence="6" key="1">
    <citation type="submission" date="2020-02" db="EMBL/GenBank/DDBJ databases">
        <authorList>
            <person name="Scholz U."/>
            <person name="Mascher M."/>
            <person name="Fiebig A."/>
        </authorList>
    </citation>
    <scope>NUCLEOTIDE SEQUENCE</scope>
</reference>
<dbReference type="GO" id="GO:0061630">
    <property type="term" value="F:ubiquitin protein ligase activity"/>
    <property type="evidence" value="ECO:0007669"/>
    <property type="project" value="InterPro"/>
</dbReference>
<dbReference type="GO" id="GO:0032183">
    <property type="term" value="F:SUMO binding"/>
    <property type="evidence" value="ECO:0007669"/>
    <property type="project" value="TreeGrafter"/>
</dbReference>
<dbReference type="Pfam" id="PF13923">
    <property type="entry name" value="zf-C3HC4_2"/>
    <property type="match status" value="1"/>
</dbReference>
<organism evidence="6 7">
    <name type="scientific">Spirodela intermedia</name>
    <name type="common">Intermediate duckweed</name>
    <dbReference type="NCBI Taxonomy" id="51605"/>
    <lineage>
        <taxon>Eukaryota</taxon>
        <taxon>Viridiplantae</taxon>
        <taxon>Streptophyta</taxon>
        <taxon>Embryophyta</taxon>
        <taxon>Tracheophyta</taxon>
        <taxon>Spermatophyta</taxon>
        <taxon>Magnoliopsida</taxon>
        <taxon>Liliopsida</taxon>
        <taxon>Araceae</taxon>
        <taxon>Lemnoideae</taxon>
        <taxon>Spirodela</taxon>
    </lineage>
</organism>
<dbReference type="GO" id="GO:0006511">
    <property type="term" value="P:ubiquitin-dependent protein catabolic process"/>
    <property type="evidence" value="ECO:0007669"/>
    <property type="project" value="TreeGrafter"/>
</dbReference>
<evidence type="ECO:0000256" key="4">
    <source>
        <dbReference type="PROSITE-ProRule" id="PRU00175"/>
    </source>
</evidence>
<dbReference type="Gene3D" id="3.30.40.10">
    <property type="entry name" value="Zinc/RING finger domain, C3HC4 (zinc finger)"/>
    <property type="match status" value="1"/>
</dbReference>
<evidence type="ECO:0000313" key="7">
    <source>
        <dbReference type="Proteomes" id="UP000663760"/>
    </source>
</evidence>
<keyword evidence="1" id="KW-0479">Metal-binding</keyword>
<gene>
    <name evidence="6" type="ORF">SI8410_05007047</name>
</gene>
<evidence type="ECO:0000256" key="2">
    <source>
        <dbReference type="ARBA" id="ARBA00022771"/>
    </source>
</evidence>
<keyword evidence="7" id="KW-1185">Reference proteome</keyword>
<dbReference type="SMART" id="SM00184">
    <property type="entry name" value="RING"/>
    <property type="match status" value="1"/>
</dbReference>
<dbReference type="SUPFAM" id="SSF57850">
    <property type="entry name" value="RING/U-box"/>
    <property type="match status" value="1"/>
</dbReference>
<evidence type="ECO:0000259" key="5">
    <source>
        <dbReference type="PROSITE" id="PS50089"/>
    </source>
</evidence>
<dbReference type="GO" id="GO:0140082">
    <property type="term" value="F:SUMO-ubiquitin ligase activity"/>
    <property type="evidence" value="ECO:0007669"/>
    <property type="project" value="TreeGrafter"/>
</dbReference>
<dbReference type="GO" id="GO:0008270">
    <property type="term" value="F:zinc ion binding"/>
    <property type="evidence" value="ECO:0007669"/>
    <property type="project" value="UniProtKB-KW"/>
</dbReference>
<keyword evidence="2 4" id="KW-0863">Zinc-finger</keyword>
<dbReference type="InterPro" id="IPR017907">
    <property type="entry name" value="Znf_RING_CS"/>
</dbReference>
<dbReference type="PANTHER" id="PTHR47094">
    <property type="entry name" value="ELFLESS, ISOFORM B"/>
    <property type="match status" value="1"/>
</dbReference>
<dbReference type="PROSITE" id="PS50089">
    <property type="entry name" value="ZF_RING_2"/>
    <property type="match status" value="1"/>
</dbReference>
<dbReference type="InterPro" id="IPR001841">
    <property type="entry name" value="Znf_RING"/>
</dbReference>
<protein>
    <recommendedName>
        <fullName evidence="5">RING-type domain-containing protein</fullName>
    </recommendedName>
</protein>
<dbReference type="EMBL" id="LR746268">
    <property type="protein sequence ID" value="CAA7396384.1"/>
    <property type="molecule type" value="Genomic_DNA"/>
</dbReference>
<sequence>MNKECSTRRSSRTKGKKWFPRRYLLKTRRLLSSLERSTVSDSCSEEKRETDPKKLLAKWTLANNYVRDRPGLITIDEDSDVSYCLLCGSTIRRTGSPSEEEQVAEDGRKCGQAGPRVTKEVKLRCNICMGIMREETSTVCGHIFCKPCITDAILLQRKCPACRVKLSIQNIHRIYLPRSTP</sequence>
<dbReference type="PROSITE" id="PS00518">
    <property type="entry name" value="ZF_RING_1"/>
    <property type="match status" value="1"/>
</dbReference>
<evidence type="ECO:0000256" key="3">
    <source>
        <dbReference type="ARBA" id="ARBA00022833"/>
    </source>
</evidence>